<reference evidence="2 3" key="1">
    <citation type="submission" date="2023-09" db="EMBL/GenBank/DDBJ databases">
        <title>Genomes of two closely related lineages of the louse Polyplax serrata with different host specificities.</title>
        <authorList>
            <person name="Martinu J."/>
            <person name="Tarabai H."/>
            <person name="Stefka J."/>
            <person name="Hypsa V."/>
        </authorList>
    </citation>
    <scope>NUCLEOTIDE SEQUENCE [LARGE SCALE GENOMIC DNA]</scope>
    <source>
        <strain evidence="2">98ZLc_SE</strain>
    </source>
</reference>
<feature type="transmembrane region" description="Helical" evidence="1">
    <location>
        <begin position="14"/>
        <end position="33"/>
    </location>
</feature>
<organism evidence="2 3">
    <name type="scientific">Polyplax serrata</name>
    <name type="common">Common mouse louse</name>
    <dbReference type="NCBI Taxonomy" id="468196"/>
    <lineage>
        <taxon>Eukaryota</taxon>
        <taxon>Metazoa</taxon>
        <taxon>Ecdysozoa</taxon>
        <taxon>Arthropoda</taxon>
        <taxon>Hexapoda</taxon>
        <taxon>Insecta</taxon>
        <taxon>Pterygota</taxon>
        <taxon>Neoptera</taxon>
        <taxon>Paraneoptera</taxon>
        <taxon>Psocodea</taxon>
        <taxon>Troctomorpha</taxon>
        <taxon>Phthiraptera</taxon>
        <taxon>Anoplura</taxon>
        <taxon>Polyplacidae</taxon>
        <taxon>Polyplax</taxon>
    </lineage>
</organism>
<dbReference type="EMBL" id="JAWJWF010000046">
    <property type="protein sequence ID" value="KAK6624556.1"/>
    <property type="molecule type" value="Genomic_DNA"/>
</dbReference>
<keyword evidence="1" id="KW-0812">Transmembrane</keyword>
<evidence type="ECO:0000313" key="2">
    <source>
        <dbReference type="EMBL" id="KAK6624556.1"/>
    </source>
</evidence>
<keyword evidence="1" id="KW-0472">Membrane</keyword>
<keyword evidence="3" id="KW-1185">Reference proteome</keyword>
<evidence type="ECO:0000313" key="3">
    <source>
        <dbReference type="Proteomes" id="UP001359485"/>
    </source>
</evidence>
<sequence length="109" mass="12273">MPLVAVDRISLPSLRTYTAVSVVLLSISVYYAVHVSNDTALKVNLTKSETDLDQAFENSERQGSLLLSNKSQNETFVRQVKQAARYMVQEPFSVWCVQSYKPCSVCPPW</sequence>
<keyword evidence="1" id="KW-1133">Transmembrane helix</keyword>
<name>A0ABR1AQ31_POLSC</name>
<dbReference type="Proteomes" id="UP001359485">
    <property type="component" value="Unassembled WGS sequence"/>
</dbReference>
<comment type="caution">
    <text evidence="2">The sequence shown here is derived from an EMBL/GenBank/DDBJ whole genome shotgun (WGS) entry which is preliminary data.</text>
</comment>
<gene>
    <name evidence="2" type="ORF">RUM44_011415</name>
</gene>
<evidence type="ECO:0000256" key="1">
    <source>
        <dbReference type="SAM" id="Phobius"/>
    </source>
</evidence>
<proteinExistence type="predicted"/>
<accession>A0ABR1AQ31</accession>
<protein>
    <submittedName>
        <fullName evidence="2">Uncharacterized protein</fullName>
    </submittedName>
</protein>